<comment type="cofactor">
    <cofactor evidence="9 10">
        <name>Zn(2+)</name>
        <dbReference type="ChEBI" id="CHEBI:29105"/>
    </cofactor>
    <text evidence="9 10">Binds 1 zinc ion per subunit.</text>
</comment>
<keyword evidence="5 10" id="KW-0378">Hydrolase</keyword>
<keyword evidence="12" id="KW-0812">Transmembrane</keyword>
<feature type="region of interest" description="Disordered" evidence="11">
    <location>
        <begin position="135"/>
        <end position="292"/>
    </location>
</feature>
<keyword evidence="4" id="KW-0677">Repeat</keyword>
<protein>
    <recommendedName>
        <fullName evidence="10">Leishmanolysin-like peptidase</fullName>
        <ecNumber evidence="10">3.4.24.-</ecNumber>
    </recommendedName>
</protein>
<feature type="compositionally biased region" description="Low complexity" evidence="11">
    <location>
        <begin position="193"/>
        <end position="207"/>
    </location>
</feature>
<evidence type="ECO:0000259" key="13">
    <source>
        <dbReference type="SMART" id="SM01088"/>
    </source>
</evidence>
<feature type="compositionally biased region" description="Pro residues" evidence="11">
    <location>
        <begin position="175"/>
        <end position="191"/>
    </location>
</feature>
<evidence type="ECO:0000256" key="1">
    <source>
        <dbReference type="ARBA" id="ARBA00005860"/>
    </source>
</evidence>
<dbReference type="GO" id="GO:0007155">
    <property type="term" value="P:cell adhesion"/>
    <property type="evidence" value="ECO:0007669"/>
    <property type="project" value="InterPro"/>
</dbReference>
<keyword evidence="12" id="KW-0472">Membrane</keyword>
<proteinExistence type="inferred from homology"/>
<feature type="compositionally biased region" description="Pro residues" evidence="11">
    <location>
        <begin position="208"/>
        <end position="218"/>
    </location>
</feature>
<evidence type="ECO:0000256" key="3">
    <source>
        <dbReference type="ARBA" id="ARBA00022723"/>
    </source>
</evidence>
<accession>A0A1I7XUB7</accession>
<dbReference type="GO" id="GO:0006508">
    <property type="term" value="P:proteolysis"/>
    <property type="evidence" value="ECO:0007669"/>
    <property type="project" value="UniProtKB-KW"/>
</dbReference>
<dbReference type="GO" id="GO:0016791">
    <property type="term" value="F:phosphatase activity"/>
    <property type="evidence" value="ECO:0007669"/>
    <property type="project" value="UniProtKB-ARBA"/>
</dbReference>
<dbReference type="PANTHER" id="PTHR24637:SF315">
    <property type="entry name" value="CUTICLE COLLAGEN 40"/>
    <property type="match status" value="1"/>
</dbReference>
<dbReference type="EC" id="3.4.24.-" evidence="10"/>
<reference evidence="15" key="1">
    <citation type="submission" date="2016-11" db="UniProtKB">
        <authorList>
            <consortium name="WormBaseParasite"/>
        </authorList>
    </citation>
    <scope>IDENTIFICATION</scope>
</reference>
<keyword evidence="2 10" id="KW-0645">Protease</keyword>
<evidence type="ECO:0000256" key="11">
    <source>
        <dbReference type="SAM" id="MobiDB-lite"/>
    </source>
</evidence>
<dbReference type="Pfam" id="PF01457">
    <property type="entry name" value="Peptidase_M8"/>
    <property type="match status" value="1"/>
</dbReference>
<evidence type="ECO:0000313" key="15">
    <source>
        <dbReference type="WBParaSite" id="Hba_20937"/>
    </source>
</evidence>
<dbReference type="Pfam" id="PF00328">
    <property type="entry name" value="His_Phos_2"/>
    <property type="match status" value="1"/>
</dbReference>
<evidence type="ECO:0000256" key="6">
    <source>
        <dbReference type="ARBA" id="ARBA00022833"/>
    </source>
</evidence>
<dbReference type="GO" id="GO:0046872">
    <property type="term" value="F:metal ion binding"/>
    <property type="evidence" value="ECO:0007669"/>
    <property type="project" value="UniProtKB-KW"/>
</dbReference>
<keyword evidence="3 9" id="KW-0479">Metal-binding</keyword>
<feature type="transmembrane region" description="Helical" evidence="12">
    <location>
        <begin position="17"/>
        <end position="40"/>
    </location>
</feature>
<keyword evidence="14" id="KW-1185">Reference proteome</keyword>
<dbReference type="InterPro" id="IPR000560">
    <property type="entry name" value="His_Pase_clade-2"/>
</dbReference>
<feature type="binding site" evidence="9">
    <location>
        <position position="416"/>
    </location>
    <ligand>
        <name>Zn(2+)</name>
        <dbReference type="ChEBI" id="CHEBI:29105"/>
        <note>catalytic</note>
    </ligand>
</feature>
<feature type="binding site" evidence="9">
    <location>
        <position position="487"/>
    </location>
    <ligand>
        <name>Zn(2+)</name>
        <dbReference type="ChEBI" id="CHEBI:29105"/>
        <note>catalytic</note>
    </ligand>
</feature>
<dbReference type="GO" id="GO:0042302">
    <property type="term" value="F:structural constituent of cuticle"/>
    <property type="evidence" value="ECO:0007669"/>
    <property type="project" value="InterPro"/>
</dbReference>
<dbReference type="InterPro" id="IPR001577">
    <property type="entry name" value="Peptidase_M8"/>
</dbReference>
<feature type="domain" description="Nematode cuticle collagen N-terminal" evidence="13">
    <location>
        <begin position="16"/>
        <end position="68"/>
    </location>
</feature>
<evidence type="ECO:0000256" key="5">
    <source>
        <dbReference type="ARBA" id="ARBA00022801"/>
    </source>
</evidence>
<dbReference type="SUPFAM" id="SSF53254">
    <property type="entry name" value="Phosphoglycerate mutase-like"/>
    <property type="match status" value="1"/>
</dbReference>
<dbReference type="InterPro" id="IPR029033">
    <property type="entry name" value="His_PPase_superfam"/>
</dbReference>
<feature type="compositionally biased region" description="Low complexity" evidence="11">
    <location>
        <begin position="139"/>
        <end position="165"/>
    </location>
</feature>
<dbReference type="PROSITE" id="PS00616">
    <property type="entry name" value="HIS_ACID_PHOSPHAT_1"/>
    <property type="match status" value="1"/>
</dbReference>
<name>A0A1I7XUB7_HETBA</name>
<dbReference type="InterPro" id="IPR008160">
    <property type="entry name" value="Collagen"/>
</dbReference>
<organism evidence="14 15">
    <name type="scientific">Heterorhabditis bacteriophora</name>
    <name type="common">Entomopathogenic nematode worm</name>
    <dbReference type="NCBI Taxonomy" id="37862"/>
    <lineage>
        <taxon>Eukaryota</taxon>
        <taxon>Metazoa</taxon>
        <taxon>Ecdysozoa</taxon>
        <taxon>Nematoda</taxon>
        <taxon>Chromadorea</taxon>
        <taxon>Rhabditida</taxon>
        <taxon>Rhabditina</taxon>
        <taxon>Rhabditomorpha</taxon>
        <taxon>Strongyloidea</taxon>
        <taxon>Heterorhabditidae</taxon>
        <taxon>Heterorhabditis</taxon>
    </lineage>
</organism>
<feature type="binding site" evidence="9">
    <location>
        <position position="420"/>
    </location>
    <ligand>
        <name>Zn(2+)</name>
        <dbReference type="ChEBI" id="CHEBI:29105"/>
        <note>catalytic</note>
    </ligand>
</feature>
<feature type="active site" evidence="8">
    <location>
        <position position="417"/>
    </location>
</feature>
<dbReference type="InterPro" id="IPR002486">
    <property type="entry name" value="Col_cuticle_N"/>
</dbReference>
<keyword evidence="6 9" id="KW-0862">Zinc</keyword>
<dbReference type="Pfam" id="PF01484">
    <property type="entry name" value="Col_cuticle_N"/>
    <property type="match status" value="1"/>
</dbReference>
<evidence type="ECO:0000256" key="2">
    <source>
        <dbReference type="ARBA" id="ARBA00022670"/>
    </source>
</evidence>
<dbReference type="Gene3D" id="3.90.132.10">
    <property type="entry name" value="Leishmanolysin , domain 2"/>
    <property type="match status" value="1"/>
</dbReference>
<feature type="region of interest" description="Disordered" evidence="11">
    <location>
        <begin position="85"/>
        <end position="106"/>
    </location>
</feature>
<dbReference type="GO" id="GO:0004222">
    <property type="term" value="F:metalloendopeptidase activity"/>
    <property type="evidence" value="ECO:0007669"/>
    <property type="project" value="UniProtKB-UniRule"/>
</dbReference>
<evidence type="ECO:0000256" key="4">
    <source>
        <dbReference type="ARBA" id="ARBA00022737"/>
    </source>
</evidence>
<sequence>MGDEKTKLVEAESLKRLAFFGIAISTVATLTAIVAVPMLYNYMQHVQSSLQNEVDFCRHRTDGLWDEFHRFESMKGVDSRIKRQAWNNRPARARGTGTYSQGGGGGGGYDTGVSGGGGGGGSCCSCGIGAAGPPGPPGADGHPGQDGSPGNAGAPGADAEAGAAPKADDFCFDCPPGPPGPAGNAGPPGPPGSDGAPGQSPPSSSSGPPGPAGPPGPPGNDGQPGAPGNPGAPGQVTEVPGTPGPAGPPGPPGPPGPAGNPGSGGSSQPGPPGPAGDPGPDGAPGNPGAPGAPGDIGLKLAITNLTGIVSVLRYSNEKISYEEISKCSADFGKDKKAVVNGAELDIKIGKAIRLKKYNFVLLIERESVICKNDPTLLAFATPCHLQANMRPIVGKLNICAGIRWKGFKGVTDLFRHEILHSLGFGTLVSKNLSGVDGEMYKWEDGVEWQAARRWFMDFADTALVEARRHFNCSDLNGIEADSIDRIHLNEYLFGNELMTPKLSNLANHFTTISALILEQTYYGSRQWYLVNRTAIDIEEQGFWFGRGWGCIFAKRSCYEYIRQRERENKSPFPFCAKENYKMDQRIEVTVSTRDGKIRTFKSKCSTHERRKMNKADNGIMMLLIFLIFMASHIFANDDIPTTPVIPVTPRTIKSNDKLLFVQVVWRHGDRAPVKSYPTDIHQEDAWPHGWGELTQVDLGMRQQYALGRLLRNRYMNGTNALLDRNYNPKQVYIRSTDVNRTLVSAYANLAGMFEEGQAGKDYPEYHKYDHINNNKL</sequence>
<feature type="compositionally biased region" description="Pro residues" evidence="11">
    <location>
        <begin position="242"/>
        <end position="258"/>
    </location>
</feature>
<dbReference type="GO" id="GO:0016020">
    <property type="term" value="C:membrane"/>
    <property type="evidence" value="ECO:0007669"/>
    <property type="project" value="InterPro"/>
</dbReference>
<dbReference type="SUPFAM" id="SSF55486">
    <property type="entry name" value="Metalloproteases ('zincins'), catalytic domain"/>
    <property type="match status" value="1"/>
</dbReference>
<dbReference type="PANTHER" id="PTHR24637">
    <property type="entry name" value="COLLAGEN"/>
    <property type="match status" value="1"/>
</dbReference>
<evidence type="ECO:0000256" key="9">
    <source>
        <dbReference type="PIRSR" id="PIRSR601577-2"/>
    </source>
</evidence>
<evidence type="ECO:0000313" key="14">
    <source>
        <dbReference type="Proteomes" id="UP000095283"/>
    </source>
</evidence>
<evidence type="ECO:0000256" key="7">
    <source>
        <dbReference type="ARBA" id="ARBA00023049"/>
    </source>
</evidence>
<dbReference type="Pfam" id="PF01391">
    <property type="entry name" value="Collagen"/>
    <property type="match status" value="2"/>
</dbReference>
<evidence type="ECO:0000256" key="12">
    <source>
        <dbReference type="SAM" id="Phobius"/>
    </source>
</evidence>
<dbReference type="Gene3D" id="3.40.50.1240">
    <property type="entry name" value="Phosphoglycerate mutase-like"/>
    <property type="match status" value="1"/>
</dbReference>
<keyword evidence="7 9" id="KW-0482">Metalloprotease</keyword>
<keyword evidence="12" id="KW-1133">Transmembrane helix</keyword>
<comment type="similarity">
    <text evidence="1 10">Belongs to the peptidase M8 family.</text>
</comment>
<dbReference type="AlphaFoldDB" id="A0A1I7XUB7"/>
<evidence type="ECO:0000256" key="10">
    <source>
        <dbReference type="RuleBase" id="RU366077"/>
    </source>
</evidence>
<dbReference type="InterPro" id="IPR033379">
    <property type="entry name" value="Acid_Pase_AS"/>
</dbReference>
<evidence type="ECO:0000256" key="8">
    <source>
        <dbReference type="PIRSR" id="PIRSR601577-1"/>
    </source>
</evidence>
<dbReference type="WBParaSite" id="Hba_20937">
    <property type="protein sequence ID" value="Hba_20937"/>
    <property type="gene ID" value="Hba_20937"/>
</dbReference>
<dbReference type="SMART" id="SM01088">
    <property type="entry name" value="Col_cuticle_N"/>
    <property type="match status" value="1"/>
</dbReference>
<dbReference type="CDD" id="cd07061">
    <property type="entry name" value="HP_HAP_like"/>
    <property type="match status" value="1"/>
</dbReference>
<dbReference type="Proteomes" id="UP000095283">
    <property type="component" value="Unplaced"/>
</dbReference>